<organism evidence="6 7">
    <name type="scientific">Labedaea rhizosphaerae</name>
    <dbReference type="NCBI Taxonomy" id="598644"/>
    <lineage>
        <taxon>Bacteria</taxon>
        <taxon>Bacillati</taxon>
        <taxon>Actinomycetota</taxon>
        <taxon>Actinomycetes</taxon>
        <taxon>Pseudonocardiales</taxon>
        <taxon>Pseudonocardiaceae</taxon>
        <taxon>Labedaea</taxon>
    </lineage>
</organism>
<comment type="similarity">
    <text evidence="1">Belongs to the peptidase C40 family.</text>
</comment>
<evidence type="ECO:0000256" key="2">
    <source>
        <dbReference type="ARBA" id="ARBA00022670"/>
    </source>
</evidence>
<evidence type="ECO:0000256" key="3">
    <source>
        <dbReference type="ARBA" id="ARBA00022801"/>
    </source>
</evidence>
<evidence type="ECO:0000313" key="6">
    <source>
        <dbReference type="EMBL" id="TDQ00603.1"/>
    </source>
</evidence>
<keyword evidence="3" id="KW-0378">Hydrolase</keyword>
<evidence type="ECO:0000313" key="7">
    <source>
        <dbReference type="Proteomes" id="UP000295444"/>
    </source>
</evidence>
<dbReference type="InterPro" id="IPR023346">
    <property type="entry name" value="Lysozyme-like_dom_sf"/>
</dbReference>
<accession>A0A4R6SG07</accession>
<reference evidence="6 7" key="1">
    <citation type="submission" date="2019-03" db="EMBL/GenBank/DDBJ databases">
        <title>Genomic Encyclopedia of Type Strains, Phase IV (KMG-IV): sequencing the most valuable type-strain genomes for metagenomic binning, comparative biology and taxonomic classification.</title>
        <authorList>
            <person name="Goeker M."/>
        </authorList>
    </citation>
    <scope>NUCLEOTIDE SEQUENCE [LARGE SCALE GENOMIC DNA]</scope>
    <source>
        <strain evidence="6 7">DSM 45361</strain>
    </source>
</reference>
<feature type="domain" description="NlpC/P60" evidence="5">
    <location>
        <begin position="182"/>
        <end position="325"/>
    </location>
</feature>
<dbReference type="PANTHER" id="PTHR47359">
    <property type="entry name" value="PEPTIDOGLYCAN DL-ENDOPEPTIDASE CWLO"/>
    <property type="match status" value="1"/>
</dbReference>
<evidence type="ECO:0000259" key="5">
    <source>
        <dbReference type="PROSITE" id="PS51935"/>
    </source>
</evidence>
<dbReference type="GO" id="GO:0008234">
    <property type="term" value="F:cysteine-type peptidase activity"/>
    <property type="evidence" value="ECO:0007669"/>
    <property type="project" value="UniProtKB-KW"/>
</dbReference>
<proteinExistence type="inferred from homology"/>
<sequence length="325" mass="34104">MAIARTVVAVGKGLKITERGTAIALATAMQESGLDPSAVHGHSVGLFQQQGSYYADVRRTDPVDASRAFYAMLVKRVPRYDDPSTGFAEAAQKTQQSGAGAGKYAAWQRWATTLAATLYNGTEPVPARNGDTQTATPRTGLDEGTVVCNVGGGSGTIPVVVHGFTVELPAQAGIVGSVTAPNELAAGAIAAALSYLGTPYAWGGGDPQGPTRGIHDNGVADQHGDFAKIGFDCSGLTLYAYAKVGIVLPHNAHAQWLQSKTQVPYPDQSEPGDLLFWGEHHVALYLGTIGGTRYMVEAPESGQVVKVSVVREGGDFKHQSTKPWQ</sequence>
<dbReference type="Gene3D" id="3.90.1720.10">
    <property type="entry name" value="endopeptidase domain like (from Nostoc punctiforme)"/>
    <property type="match status" value="1"/>
</dbReference>
<dbReference type="PROSITE" id="PS51935">
    <property type="entry name" value="NLPC_P60"/>
    <property type="match status" value="1"/>
</dbReference>
<protein>
    <submittedName>
        <fullName evidence="6">NlpC/P60 family protein</fullName>
    </submittedName>
</protein>
<comment type="caution">
    <text evidence="6">The sequence shown here is derived from an EMBL/GenBank/DDBJ whole genome shotgun (WGS) entry which is preliminary data.</text>
</comment>
<dbReference type="EMBL" id="SNXZ01000002">
    <property type="protein sequence ID" value="TDQ00603.1"/>
    <property type="molecule type" value="Genomic_DNA"/>
</dbReference>
<keyword evidence="4" id="KW-0788">Thiol protease</keyword>
<dbReference type="AlphaFoldDB" id="A0A4R6SG07"/>
<dbReference type="InterPro" id="IPR038765">
    <property type="entry name" value="Papain-like_cys_pep_sf"/>
</dbReference>
<keyword evidence="2" id="KW-0645">Protease</keyword>
<dbReference type="InterPro" id="IPR000064">
    <property type="entry name" value="NLP_P60_dom"/>
</dbReference>
<evidence type="ECO:0000256" key="1">
    <source>
        <dbReference type="ARBA" id="ARBA00007074"/>
    </source>
</evidence>
<dbReference type="SUPFAM" id="SSF54001">
    <property type="entry name" value="Cysteine proteinases"/>
    <property type="match status" value="1"/>
</dbReference>
<dbReference type="InterPro" id="IPR051794">
    <property type="entry name" value="PG_Endopeptidase_C40"/>
</dbReference>
<dbReference type="Pfam" id="PF00877">
    <property type="entry name" value="NLPC_P60"/>
    <property type="match status" value="1"/>
</dbReference>
<name>A0A4R6SG07_LABRH</name>
<dbReference type="Proteomes" id="UP000295444">
    <property type="component" value="Unassembled WGS sequence"/>
</dbReference>
<gene>
    <name evidence="6" type="ORF">EV186_102464</name>
</gene>
<dbReference type="RefSeq" id="WP_279538292.1">
    <property type="nucleotide sequence ID" value="NZ_SNXZ01000002.1"/>
</dbReference>
<evidence type="ECO:0000256" key="4">
    <source>
        <dbReference type="ARBA" id="ARBA00022807"/>
    </source>
</evidence>
<keyword evidence="7" id="KW-1185">Reference proteome</keyword>
<dbReference type="PANTHER" id="PTHR47359:SF3">
    <property type="entry name" value="NLP_P60 DOMAIN-CONTAINING PROTEIN-RELATED"/>
    <property type="match status" value="1"/>
</dbReference>
<dbReference type="GO" id="GO:0006508">
    <property type="term" value="P:proteolysis"/>
    <property type="evidence" value="ECO:0007669"/>
    <property type="project" value="UniProtKB-KW"/>
</dbReference>
<dbReference type="SUPFAM" id="SSF53955">
    <property type="entry name" value="Lysozyme-like"/>
    <property type="match status" value="1"/>
</dbReference>